<keyword evidence="2" id="KW-1185">Reference proteome</keyword>
<gene>
    <name evidence="1" type="ORF">DPMN_183104</name>
</gene>
<comment type="caution">
    <text evidence="1">The sequence shown here is derived from an EMBL/GenBank/DDBJ whole genome shotgun (WGS) entry which is preliminary data.</text>
</comment>
<evidence type="ECO:0000313" key="1">
    <source>
        <dbReference type="EMBL" id="KAH3748657.1"/>
    </source>
</evidence>
<reference evidence="1" key="1">
    <citation type="journal article" date="2019" name="bioRxiv">
        <title>The Genome of the Zebra Mussel, Dreissena polymorpha: A Resource for Invasive Species Research.</title>
        <authorList>
            <person name="McCartney M.A."/>
            <person name="Auch B."/>
            <person name="Kono T."/>
            <person name="Mallez S."/>
            <person name="Zhang Y."/>
            <person name="Obille A."/>
            <person name="Becker A."/>
            <person name="Abrahante J.E."/>
            <person name="Garbe J."/>
            <person name="Badalamenti J.P."/>
            <person name="Herman A."/>
            <person name="Mangelson H."/>
            <person name="Liachko I."/>
            <person name="Sullivan S."/>
            <person name="Sone E.D."/>
            <person name="Koren S."/>
            <person name="Silverstein K.A.T."/>
            <person name="Beckman K.B."/>
            <person name="Gohl D.M."/>
        </authorList>
    </citation>
    <scope>NUCLEOTIDE SEQUENCE</scope>
    <source>
        <strain evidence="1">Duluth1</strain>
        <tissue evidence="1">Whole animal</tissue>
    </source>
</reference>
<evidence type="ECO:0000313" key="2">
    <source>
        <dbReference type="Proteomes" id="UP000828390"/>
    </source>
</evidence>
<proteinExistence type="predicted"/>
<name>A0A9D4DIG0_DREPO</name>
<organism evidence="1 2">
    <name type="scientific">Dreissena polymorpha</name>
    <name type="common">Zebra mussel</name>
    <name type="synonym">Mytilus polymorpha</name>
    <dbReference type="NCBI Taxonomy" id="45954"/>
    <lineage>
        <taxon>Eukaryota</taxon>
        <taxon>Metazoa</taxon>
        <taxon>Spiralia</taxon>
        <taxon>Lophotrochozoa</taxon>
        <taxon>Mollusca</taxon>
        <taxon>Bivalvia</taxon>
        <taxon>Autobranchia</taxon>
        <taxon>Heteroconchia</taxon>
        <taxon>Euheterodonta</taxon>
        <taxon>Imparidentia</taxon>
        <taxon>Neoheterodontei</taxon>
        <taxon>Myida</taxon>
        <taxon>Dreissenoidea</taxon>
        <taxon>Dreissenidae</taxon>
        <taxon>Dreissena</taxon>
    </lineage>
</organism>
<dbReference type="EMBL" id="JAIWYP010000010">
    <property type="protein sequence ID" value="KAH3748657.1"/>
    <property type="molecule type" value="Genomic_DNA"/>
</dbReference>
<dbReference type="Proteomes" id="UP000828390">
    <property type="component" value="Unassembled WGS sequence"/>
</dbReference>
<protein>
    <submittedName>
        <fullName evidence="1">Uncharacterized protein</fullName>
    </submittedName>
</protein>
<sequence length="171" mass="19805">MTFHELSVCMTFHELSVCMTFHELSVCMTFHELSVCIMPRTRVPSTARKAVSTSATPYRAPYPRVLTARPNQESAARHELDYSEKKCKLIHEDYFGPKNFNLWQNFIGTNVLTKFHEDWPINEIVIFSQNHEMSCRRILLISQQSLTLTSSTVAHGCIIQSSRRSFILYDK</sequence>
<accession>A0A9D4DIG0</accession>
<dbReference type="AlphaFoldDB" id="A0A9D4DIG0"/>
<reference evidence="1" key="2">
    <citation type="submission" date="2020-11" db="EMBL/GenBank/DDBJ databases">
        <authorList>
            <person name="McCartney M.A."/>
            <person name="Auch B."/>
            <person name="Kono T."/>
            <person name="Mallez S."/>
            <person name="Becker A."/>
            <person name="Gohl D.M."/>
            <person name="Silverstein K.A.T."/>
            <person name="Koren S."/>
            <person name="Bechman K.B."/>
            <person name="Herman A."/>
            <person name="Abrahante J.E."/>
            <person name="Garbe J."/>
        </authorList>
    </citation>
    <scope>NUCLEOTIDE SEQUENCE</scope>
    <source>
        <strain evidence="1">Duluth1</strain>
        <tissue evidence="1">Whole animal</tissue>
    </source>
</reference>